<evidence type="ECO:0000256" key="3">
    <source>
        <dbReference type="RuleBase" id="RU000564"/>
    </source>
</evidence>
<evidence type="ECO:0000256" key="2">
    <source>
        <dbReference type="ARBA" id="ARBA00023274"/>
    </source>
</evidence>
<dbReference type="NCBIfam" id="NF000612">
    <property type="entry name" value="PRK00019.1"/>
    <property type="match status" value="1"/>
</dbReference>
<evidence type="ECO:0000313" key="5">
    <source>
        <dbReference type="EMBL" id="OGK29188.1"/>
    </source>
</evidence>
<proteinExistence type="inferred from homology"/>
<dbReference type="Gene3D" id="4.10.830.30">
    <property type="entry name" value="Ribosomal protein L31"/>
    <property type="match status" value="1"/>
</dbReference>
<dbReference type="Proteomes" id="UP000177027">
    <property type="component" value="Unassembled WGS sequence"/>
</dbReference>
<dbReference type="GO" id="GO:0005840">
    <property type="term" value="C:ribosome"/>
    <property type="evidence" value="ECO:0007669"/>
    <property type="project" value="UniProtKB-KW"/>
</dbReference>
<evidence type="ECO:0000256" key="4">
    <source>
        <dbReference type="SAM" id="MobiDB-lite"/>
    </source>
</evidence>
<dbReference type="SUPFAM" id="SSF143800">
    <property type="entry name" value="L28p-like"/>
    <property type="match status" value="1"/>
</dbReference>
<dbReference type="EMBL" id="MFZS01000015">
    <property type="protein sequence ID" value="OGK29188.1"/>
    <property type="molecule type" value="Genomic_DNA"/>
</dbReference>
<comment type="caution">
    <text evidence="5">The sequence shown here is derived from an EMBL/GenBank/DDBJ whole genome shotgun (WGS) entry which is preliminary data.</text>
</comment>
<reference evidence="5 6" key="1">
    <citation type="journal article" date="2016" name="Nat. Commun.">
        <title>Thousands of microbial genomes shed light on interconnected biogeochemical processes in an aquifer system.</title>
        <authorList>
            <person name="Anantharaman K."/>
            <person name="Brown C.T."/>
            <person name="Hug L.A."/>
            <person name="Sharon I."/>
            <person name="Castelle C.J."/>
            <person name="Probst A.J."/>
            <person name="Thomas B.C."/>
            <person name="Singh A."/>
            <person name="Wilkins M.J."/>
            <person name="Karaoz U."/>
            <person name="Brodie E.L."/>
            <person name="Williams K.H."/>
            <person name="Hubbard S.S."/>
            <person name="Banfield J.F."/>
        </authorList>
    </citation>
    <scope>NUCLEOTIDE SEQUENCE [LARGE SCALE GENOMIC DNA]</scope>
</reference>
<dbReference type="PANTHER" id="PTHR33280:SF1">
    <property type="entry name" value="LARGE RIBOSOMAL SUBUNIT PROTEIN BL31C"/>
    <property type="match status" value="1"/>
</dbReference>
<dbReference type="InterPro" id="IPR002150">
    <property type="entry name" value="Ribosomal_bL31"/>
</dbReference>
<dbReference type="GO" id="GO:0006412">
    <property type="term" value="P:translation"/>
    <property type="evidence" value="ECO:0007669"/>
    <property type="project" value="InterPro"/>
</dbReference>
<organism evidence="5 6">
    <name type="scientific">Candidatus Roizmanbacteria bacterium RIFCSPHIGHO2_02_FULL_40_9</name>
    <dbReference type="NCBI Taxonomy" id="1802042"/>
    <lineage>
        <taxon>Bacteria</taxon>
        <taxon>Candidatus Roizmaniibacteriota</taxon>
    </lineage>
</organism>
<gene>
    <name evidence="5" type="ORF">A3D06_00425</name>
</gene>
<dbReference type="GO" id="GO:1990904">
    <property type="term" value="C:ribonucleoprotein complex"/>
    <property type="evidence" value="ECO:0007669"/>
    <property type="project" value="UniProtKB-KW"/>
</dbReference>
<protein>
    <recommendedName>
        <fullName evidence="3">50S ribosomal protein L31</fullName>
    </recommendedName>
</protein>
<dbReference type="PRINTS" id="PR01249">
    <property type="entry name" value="RIBOSOMALL31"/>
</dbReference>
<dbReference type="InterPro" id="IPR042105">
    <property type="entry name" value="Ribosomal_bL31_sf"/>
</dbReference>
<comment type="similarity">
    <text evidence="3">Belongs to the bacterial ribosomal protein bL31 family.</text>
</comment>
<feature type="region of interest" description="Disordered" evidence="4">
    <location>
        <begin position="68"/>
        <end position="99"/>
    </location>
</feature>
<dbReference type="PANTHER" id="PTHR33280">
    <property type="entry name" value="50S RIBOSOMAL PROTEIN L31, CHLOROPLASTIC"/>
    <property type="match status" value="1"/>
</dbReference>
<accession>A0A1F7HDA8</accession>
<evidence type="ECO:0000313" key="6">
    <source>
        <dbReference type="Proteomes" id="UP000177027"/>
    </source>
</evidence>
<sequence>MRSSIHPTYFDEAQVVCSCGNTFVTGSTKQEIRVEICFKCHPLYTGEKRFVDTLGQVGRFQQKQKIAEEHKKSVAQRKEKNDEKKQRQAKSLRDLLMEV</sequence>
<dbReference type="InterPro" id="IPR034704">
    <property type="entry name" value="Ribosomal_bL28/bL31-like_sf"/>
</dbReference>
<dbReference type="NCBIfam" id="TIGR00105">
    <property type="entry name" value="L31"/>
    <property type="match status" value="1"/>
</dbReference>
<dbReference type="AlphaFoldDB" id="A0A1F7HDA8"/>
<name>A0A1F7HDA8_9BACT</name>
<dbReference type="Pfam" id="PF01197">
    <property type="entry name" value="Ribosomal_L31"/>
    <property type="match status" value="1"/>
</dbReference>
<keyword evidence="1 3" id="KW-0689">Ribosomal protein</keyword>
<keyword evidence="2 3" id="KW-0687">Ribonucleoprotein</keyword>
<dbReference type="GO" id="GO:0003735">
    <property type="term" value="F:structural constituent of ribosome"/>
    <property type="evidence" value="ECO:0007669"/>
    <property type="project" value="InterPro"/>
</dbReference>
<evidence type="ECO:0000256" key="1">
    <source>
        <dbReference type="ARBA" id="ARBA00022980"/>
    </source>
</evidence>